<evidence type="ECO:0000313" key="1">
    <source>
        <dbReference type="EMBL" id="MDF3837008.1"/>
    </source>
</evidence>
<organism evidence="1 2">
    <name type="scientific">Cupriavidus basilensis</name>
    <dbReference type="NCBI Taxonomy" id="68895"/>
    <lineage>
        <taxon>Bacteria</taxon>
        <taxon>Pseudomonadati</taxon>
        <taxon>Pseudomonadota</taxon>
        <taxon>Betaproteobacteria</taxon>
        <taxon>Burkholderiales</taxon>
        <taxon>Burkholderiaceae</taxon>
        <taxon>Cupriavidus</taxon>
    </lineage>
</organism>
<name>A0ABT6AWK3_9BURK</name>
<evidence type="ECO:0000313" key="2">
    <source>
        <dbReference type="Proteomes" id="UP001216674"/>
    </source>
</evidence>
<dbReference type="RefSeq" id="WP_276267329.1">
    <property type="nucleotide sequence ID" value="NZ_JARJLM010000475.1"/>
</dbReference>
<dbReference type="EMBL" id="JARJLM010000475">
    <property type="protein sequence ID" value="MDF3837008.1"/>
    <property type="molecule type" value="Genomic_DNA"/>
</dbReference>
<reference evidence="1 2" key="1">
    <citation type="submission" date="2023-03" db="EMBL/GenBank/DDBJ databases">
        <title>Draft assemblies of triclosan tolerant bacteria isolated from returned activated sludge.</title>
        <authorList>
            <person name="Van Hamelsveld S."/>
        </authorList>
    </citation>
    <scope>NUCLEOTIDE SEQUENCE [LARGE SCALE GENOMIC DNA]</scope>
    <source>
        <strain evidence="1 2">GW210010_S58</strain>
    </source>
</reference>
<keyword evidence="2" id="KW-1185">Reference proteome</keyword>
<proteinExistence type="predicted"/>
<dbReference type="Proteomes" id="UP001216674">
    <property type="component" value="Unassembled WGS sequence"/>
</dbReference>
<accession>A0ABT6AWK3</accession>
<comment type="caution">
    <text evidence="1">The sequence shown here is derived from an EMBL/GenBank/DDBJ whole genome shotgun (WGS) entry which is preliminary data.</text>
</comment>
<gene>
    <name evidence="1" type="ORF">P3W85_29240</name>
</gene>
<protein>
    <submittedName>
        <fullName evidence="1">Uncharacterized protein</fullName>
    </submittedName>
</protein>
<sequence>MGAQLRPPARQCPHGQAGVVSIGSGAKKKRYALLLLGLIEKIGVSCGVEDGVE</sequence>